<gene>
    <name evidence="2" type="ORF">ACFQ3F_18355</name>
</gene>
<organism evidence="2 3">
    <name type="scientific">Nocardioides ginsengisoli</name>
    <dbReference type="NCBI Taxonomy" id="363868"/>
    <lineage>
        <taxon>Bacteria</taxon>
        <taxon>Bacillati</taxon>
        <taxon>Actinomycetota</taxon>
        <taxon>Actinomycetes</taxon>
        <taxon>Propionibacteriales</taxon>
        <taxon>Nocardioidaceae</taxon>
        <taxon>Nocardioides</taxon>
    </lineage>
</organism>
<name>A0ABW3W6B9_9ACTN</name>
<evidence type="ECO:0000259" key="1">
    <source>
        <dbReference type="Pfam" id="PF13471"/>
    </source>
</evidence>
<accession>A0ABW3W6B9</accession>
<dbReference type="EMBL" id="JBHTLX010000023">
    <property type="protein sequence ID" value="MFD1249767.1"/>
    <property type="molecule type" value="Genomic_DNA"/>
</dbReference>
<feature type="domain" description="Microcin J25-processing protein McjB C-terminal" evidence="1">
    <location>
        <begin position="17"/>
        <end position="124"/>
    </location>
</feature>
<dbReference type="InterPro" id="IPR053521">
    <property type="entry name" value="McjB-like"/>
</dbReference>
<evidence type="ECO:0000313" key="2">
    <source>
        <dbReference type="EMBL" id="MFD1249767.1"/>
    </source>
</evidence>
<reference evidence="3" key="1">
    <citation type="journal article" date="2019" name="Int. J. Syst. Evol. Microbiol.">
        <title>The Global Catalogue of Microorganisms (GCM) 10K type strain sequencing project: providing services to taxonomists for standard genome sequencing and annotation.</title>
        <authorList>
            <consortium name="The Broad Institute Genomics Platform"/>
            <consortium name="The Broad Institute Genome Sequencing Center for Infectious Disease"/>
            <person name="Wu L."/>
            <person name="Ma J."/>
        </authorList>
    </citation>
    <scope>NUCLEOTIDE SEQUENCE [LARGE SCALE GENOMIC DNA]</scope>
    <source>
        <strain evidence="3">CCUG 52478</strain>
    </source>
</reference>
<dbReference type="NCBIfam" id="NF033537">
    <property type="entry name" value="lasso_biosyn_B2"/>
    <property type="match status" value="1"/>
</dbReference>
<protein>
    <submittedName>
        <fullName evidence="2">Lasso peptide biosynthesis B2 protein</fullName>
    </submittedName>
</protein>
<dbReference type="Pfam" id="PF13471">
    <property type="entry name" value="Transglut_core3"/>
    <property type="match status" value="1"/>
</dbReference>
<dbReference type="RefSeq" id="WP_367917450.1">
    <property type="nucleotide sequence ID" value="NZ_BAABAC010000004.1"/>
</dbReference>
<dbReference type="Proteomes" id="UP001597229">
    <property type="component" value="Unassembled WGS sequence"/>
</dbReference>
<keyword evidence="3" id="KW-1185">Reference proteome</keyword>
<comment type="caution">
    <text evidence="2">The sequence shown here is derived from an EMBL/GenBank/DDBJ whole genome shotgun (WGS) entry which is preliminary data.</text>
</comment>
<dbReference type="InterPro" id="IPR032708">
    <property type="entry name" value="McjB_C"/>
</dbReference>
<sequence>MAVVAAWLLLGVTRLLTLALPFRVVRHLLGEQRSPAGPGASPVPPQLRPRDLIRARKIGWAVRTAATRTPWRSECFPQALTARLLLRRARVPHVVTFGLRRDGAGALRAHVWVTADEVTVTGGSRESWTGVGSFAWAPRP</sequence>
<proteinExistence type="predicted"/>
<evidence type="ECO:0000313" key="3">
    <source>
        <dbReference type="Proteomes" id="UP001597229"/>
    </source>
</evidence>